<protein>
    <recommendedName>
        <fullName evidence="5">Secreted protein</fullName>
    </recommendedName>
</protein>
<evidence type="ECO:0000313" key="3">
    <source>
        <dbReference type="EMBL" id="KAG5296143.1"/>
    </source>
</evidence>
<dbReference type="EMBL" id="JAEVHI010000003">
    <property type="protein sequence ID" value="KAG5296143.1"/>
    <property type="molecule type" value="Genomic_DNA"/>
</dbReference>
<feature type="signal peptide" evidence="2">
    <location>
        <begin position="1"/>
        <end position="21"/>
    </location>
</feature>
<evidence type="ECO:0000256" key="2">
    <source>
        <dbReference type="SAM" id="SignalP"/>
    </source>
</evidence>
<sequence>MRSPLFRCWALLGCICPEVRLVGIWTRTSGLYGYRFSATHCAACSTALATRQATTVLQRAAVSSRTPRPNTHAQLVFSLVSYIITSPWPGFFLVFLVFLLETKHQNEQNTPTNHLFFPVTQ</sequence>
<keyword evidence="2" id="KW-0732">Signal</keyword>
<feature type="chain" id="PRO_5034335443" description="Secreted protein" evidence="2">
    <location>
        <begin position="22"/>
        <end position="121"/>
    </location>
</feature>
<feature type="transmembrane region" description="Helical" evidence="1">
    <location>
        <begin position="75"/>
        <end position="100"/>
    </location>
</feature>
<evidence type="ECO:0000256" key="1">
    <source>
        <dbReference type="SAM" id="Phobius"/>
    </source>
</evidence>
<name>A0A8H7YV38_AJECA</name>
<dbReference type="Proteomes" id="UP000670092">
    <property type="component" value="Unassembled WGS sequence"/>
</dbReference>
<keyword evidence="1" id="KW-0472">Membrane</keyword>
<evidence type="ECO:0000313" key="4">
    <source>
        <dbReference type="Proteomes" id="UP000670092"/>
    </source>
</evidence>
<reference evidence="3 4" key="1">
    <citation type="submission" date="2021-01" db="EMBL/GenBank/DDBJ databases">
        <title>Chromosome-level genome assembly of a human fungal pathogen reveals clustering of transcriptionally co-regulated genes.</title>
        <authorList>
            <person name="Voorhies M."/>
            <person name="Cohen S."/>
            <person name="Shea T.P."/>
            <person name="Petrus S."/>
            <person name="Munoz J.F."/>
            <person name="Poplawski S."/>
            <person name="Goldman W.E."/>
            <person name="Michael T."/>
            <person name="Cuomo C.A."/>
            <person name="Sil A."/>
            <person name="Beyhan S."/>
        </authorList>
    </citation>
    <scope>NUCLEOTIDE SEQUENCE [LARGE SCALE GENOMIC DNA]</scope>
    <source>
        <strain evidence="3 4">G184AR</strain>
    </source>
</reference>
<comment type="caution">
    <text evidence="3">The sequence shown here is derived from an EMBL/GenBank/DDBJ whole genome shotgun (WGS) entry which is preliminary data.</text>
</comment>
<dbReference type="VEuPathDB" id="FungiDB:I7I52_06700"/>
<evidence type="ECO:0008006" key="5">
    <source>
        <dbReference type="Google" id="ProtNLM"/>
    </source>
</evidence>
<proteinExistence type="predicted"/>
<dbReference type="AlphaFoldDB" id="A0A8H7YV38"/>
<accession>A0A8H7YV38</accession>
<organism evidence="3 4">
    <name type="scientific">Ajellomyces capsulatus</name>
    <name type="common">Darling's disease fungus</name>
    <name type="synonym">Histoplasma capsulatum</name>
    <dbReference type="NCBI Taxonomy" id="5037"/>
    <lineage>
        <taxon>Eukaryota</taxon>
        <taxon>Fungi</taxon>
        <taxon>Dikarya</taxon>
        <taxon>Ascomycota</taxon>
        <taxon>Pezizomycotina</taxon>
        <taxon>Eurotiomycetes</taxon>
        <taxon>Eurotiomycetidae</taxon>
        <taxon>Onygenales</taxon>
        <taxon>Ajellomycetaceae</taxon>
        <taxon>Histoplasma</taxon>
    </lineage>
</organism>
<keyword evidence="1" id="KW-1133">Transmembrane helix</keyword>
<keyword evidence="1" id="KW-0812">Transmembrane</keyword>
<gene>
    <name evidence="3" type="ORF">I7I52_06700</name>
</gene>